<evidence type="ECO:0000313" key="2">
    <source>
        <dbReference type="Proteomes" id="UP000583127"/>
    </source>
</evidence>
<reference evidence="1 2" key="1">
    <citation type="submission" date="2020-04" db="EMBL/GenBank/DDBJ databases">
        <title>Paraburkholderia sp. G-4-1-8 isolated from soil.</title>
        <authorList>
            <person name="Dahal R.H."/>
        </authorList>
    </citation>
    <scope>NUCLEOTIDE SEQUENCE [LARGE SCALE GENOMIC DNA]</scope>
    <source>
        <strain evidence="1 2">G-4-1-8</strain>
    </source>
</reference>
<sequence>MTTIENVRRRRLEEAVQLAGGTLEALADRAGLSAAYLSQIRNALPDTRTGKPKGLGSKAARKIEQALGKSEGWMDIADEGELALSNDSPHGLPRLENQGSNPLDAVSEAELVSAIEVLQKVLRAKRSPLASSDAAAEADVVTFSAGEPKPRRARKTG</sequence>
<comment type="caution">
    <text evidence="1">The sequence shown here is derived from an EMBL/GenBank/DDBJ whole genome shotgun (WGS) entry which is preliminary data.</text>
</comment>
<evidence type="ECO:0000313" key="1">
    <source>
        <dbReference type="EMBL" id="NML34539.1"/>
    </source>
</evidence>
<dbReference type="AlphaFoldDB" id="A0A7Y0A126"/>
<dbReference type="Proteomes" id="UP000583127">
    <property type="component" value="Unassembled WGS sequence"/>
</dbReference>
<protein>
    <submittedName>
        <fullName evidence="1">Helix-turn-helix transcriptional regulator</fullName>
    </submittedName>
</protein>
<proteinExistence type="predicted"/>
<organism evidence="1 2">
    <name type="scientific">Paraburkholderia antibiotica</name>
    <dbReference type="NCBI Taxonomy" id="2728839"/>
    <lineage>
        <taxon>Bacteria</taxon>
        <taxon>Pseudomonadati</taxon>
        <taxon>Pseudomonadota</taxon>
        <taxon>Betaproteobacteria</taxon>
        <taxon>Burkholderiales</taxon>
        <taxon>Burkholderiaceae</taxon>
        <taxon>Paraburkholderia</taxon>
    </lineage>
</organism>
<gene>
    <name evidence="1" type="ORF">HHL14_27370</name>
</gene>
<dbReference type="InterPro" id="IPR001387">
    <property type="entry name" value="Cro/C1-type_HTH"/>
</dbReference>
<accession>A0A7Y0A126</accession>
<dbReference type="EMBL" id="JABBFZ010000022">
    <property type="protein sequence ID" value="NML34539.1"/>
    <property type="molecule type" value="Genomic_DNA"/>
</dbReference>
<dbReference type="CDD" id="cd00093">
    <property type="entry name" value="HTH_XRE"/>
    <property type="match status" value="1"/>
</dbReference>
<keyword evidence="2" id="KW-1185">Reference proteome</keyword>
<dbReference type="RefSeq" id="WP_169500722.1">
    <property type="nucleotide sequence ID" value="NZ_JABBFZ010000022.1"/>
</dbReference>
<name>A0A7Y0A126_9BURK</name>